<sequence length="154" mass="17476">NYKVIQLIFQLKNVKSLQKKVDGPVLVEDTCLCFNALKGLPGPYVKWFLDKLQPEGLYQLLEGWTDKSGYALCNFAFCEGPGHEPIVFEGITKGVIVPPRGPRNFGWDPVFQPDGFAETYAEMDKSIKNTISHRTRSLEKVKEYLKSRNYSVDA</sequence>
<feature type="non-terminal residue" evidence="14">
    <location>
        <position position="1"/>
    </location>
</feature>
<comment type="similarity">
    <text evidence="2">Belongs to the HAM1 NTPase family.</text>
</comment>
<dbReference type="GO" id="GO:0009117">
    <property type="term" value="P:nucleotide metabolic process"/>
    <property type="evidence" value="ECO:0007669"/>
    <property type="project" value="UniProtKB-KW"/>
</dbReference>
<dbReference type="EC" id="3.6.1.66" evidence="10"/>
<dbReference type="EMBL" id="GL871672">
    <property type="protein sequence ID" value="EGC28344.1"/>
    <property type="molecule type" value="Genomic_DNA"/>
</dbReference>
<comment type="function">
    <text evidence="9">Pyrophosphatase that hydrolyzes the non-canonical purine nucleotides inosine triphosphate (ITP), deoxyinosine triphosphate (dITP) as well as 2'-deoxy-N-6-hydroxylaminopurine triphosphate (dHAPTP) and xanthosine 5'-triphosphate (XTP) to their respective monophosphate derivatives. The enzyme does not distinguish between the deoxy- and ribose forms. Probably excludes non-canonical purines from RNA and DNA precursor pools, thus preventing their incorporation into RNA and DNA and avoiding chromosomal lesions.</text>
</comment>
<evidence type="ECO:0000256" key="8">
    <source>
        <dbReference type="ARBA" id="ARBA00023080"/>
    </source>
</evidence>
<dbReference type="GeneID" id="10511160"/>
<dbReference type="FunFam" id="3.90.950.10:FF:000003">
    <property type="entry name" value="Inosine triphosphate pyrophosphatase"/>
    <property type="match status" value="1"/>
</dbReference>
<dbReference type="FunCoup" id="F1A638">
    <property type="interactions" value="363"/>
</dbReference>
<dbReference type="InterPro" id="IPR002637">
    <property type="entry name" value="RdgB/HAM1"/>
</dbReference>
<protein>
    <recommendedName>
        <fullName evidence="10">XTP/dITP diphosphatase</fullName>
        <ecNumber evidence="10">3.6.1.66</ecNumber>
    </recommendedName>
</protein>
<comment type="catalytic activity">
    <reaction evidence="12">
        <text>dITP + H2O = dIMP + diphosphate + H(+)</text>
        <dbReference type="Rhea" id="RHEA:28342"/>
        <dbReference type="ChEBI" id="CHEBI:15377"/>
        <dbReference type="ChEBI" id="CHEBI:15378"/>
        <dbReference type="ChEBI" id="CHEBI:33019"/>
        <dbReference type="ChEBI" id="CHEBI:61194"/>
        <dbReference type="ChEBI" id="CHEBI:61382"/>
        <dbReference type="EC" id="3.6.1.66"/>
    </reaction>
    <physiologicalReaction direction="left-to-right" evidence="12">
        <dbReference type="Rhea" id="RHEA:28343"/>
    </physiologicalReaction>
</comment>
<evidence type="ECO:0000256" key="6">
    <source>
        <dbReference type="ARBA" id="ARBA00022801"/>
    </source>
</evidence>
<keyword evidence="3" id="KW-0963">Cytoplasm</keyword>
<evidence type="ECO:0000256" key="11">
    <source>
        <dbReference type="ARBA" id="ARBA00093218"/>
    </source>
</evidence>
<keyword evidence="8" id="KW-0546">Nucleotide metabolism</keyword>
<dbReference type="Pfam" id="PF01725">
    <property type="entry name" value="Ham1p_like"/>
    <property type="match status" value="1"/>
</dbReference>
<dbReference type="GO" id="GO:0009143">
    <property type="term" value="P:nucleoside triphosphate catabolic process"/>
    <property type="evidence" value="ECO:0000318"/>
    <property type="project" value="GO_Central"/>
</dbReference>
<gene>
    <name evidence="14" type="ORF">DICPUDRAFT_160300</name>
</gene>
<evidence type="ECO:0000256" key="3">
    <source>
        <dbReference type="ARBA" id="ARBA00022490"/>
    </source>
</evidence>
<dbReference type="VEuPathDB" id="AmoebaDB:DICPUDRAFT_160300"/>
<name>F1A638_DICPU</name>
<comment type="catalytic activity">
    <reaction evidence="13">
        <text>N(6)-hydroxy-dATP + H2O = N(6)-hydroxy-dAMP + diphosphate + H(+)</text>
        <dbReference type="Rhea" id="RHEA:83971"/>
        <dbReference type="ChEBI" id="CHEBI:15377"/>
        <dbReference type="ChEBI" id="CHEBI:15378"/>
        <dbReference type="ChEBI" id="CHEBI:33019"/>
        <dbReference type="ChEBI" id="CHEBI:233529"/>
        <dbReference type="ChEBI" id="CHEBI:233530"/>
    </reaction>
    <physiologicalReaction direction="left-to-right" evidence="13">
        <dbReference type="Rhea" id="RHEA:83972"/>
    </physiologicalReaction>
</comment>
<keyword evidence="4" id="KW-0479">Metal-binding</keyword>
<evidence type="ECO:0000256" key="2">
    <source>
        <dbReference type="ARBA" id="ARBA00008023"/>
    </source>
</evidence>
<evidence type="ECO:0000256" key="5">
    <source>
        <dbReference type="ARBA" id="ARBA00022741"/>
    </source>
</evidence>
<dbReference type="GO" id="GO:0046872">
    <property type="term" value="F:metal ion binding"/>
    <property type="evidence" value="ECO:0007669"/>
    <property type="project" value="UniProtKB-KW"/>
</dbReference>
<dbReference type="PANTHER" id="PTHR11067">
    <property type="entry name" value="INOSINE TRIPHOSPHATE PYROPHOSPHATASE/HAM1 PROTEIN"/>
    <property type="match status" value="1"/>
</dbReference>
<dbReference type="KEGG" id="dpp:DICPUDRAFT_160300"/>
<evidence type="ECO:0000313" key="14">
    <source>
        <dbReference type="EMBL" id="EGC28344.1"/>
    </source>
</evidence>
<comment type="subcellular location">
    <subcellularLocation>
        <location evidence="1">Cytoplasm</location>
    </subcellularLocation>
</comment>
<dbReference type="OrthoDB" id="6288734at2759"/>
<dbReference type="PANTHER" id="PTHR11067:SF9">
    <property type="entry name" value="INOSINE TRIPHOSPHATE PYROPHOSPHATASE"/>
    <property type="match status" value="1"/>
</dbReference>
<dbReference type="CDD" id="cd00515">
    <property type="entry name" value="HAM1"/>
    <property type="match status" value="1"/>
</dbReference>
<evidence type="ECO:0000256" key="13">
    <source>
        <dbReference type="ARBA" id="ARBA00093271"/>
    </source>
</evidence>
<keyword evidence="6" id="KW-0378">Hydrolase</keyword>
<dbReference type="InterPro" id="IPR029001">
    <property type="entry name" value="ITPase-like_fam"/>
</dbReference>
<dbReference type="eggNOG" id="KOG3222">
    <property type="taxonomic scope" value="Eukaryota"/>
</dbReference>
<keyword evidence="7" id="KW-0460">Magnesium</keyword>
<evidence type="ECO:0000256" key="7">
    <source>
        <dbReference type="ARBA" id="ARBA00022842"/>
    </source>
</evidence>
<dbReference type="RefSeq" id="XP_003295132.1">
    <property type="nucleotide sequence ID" value="XM_003295084.1"/>
</dbReference>
<dbReference type="AlphaFoldDB" id="F1A638"/>
<evidence type="ECO:0000256" key="9">
    <source>
        <dbReference type="ARBA" id="ARBA00054940"/>
    </source>
</evidence>
<proteinExistence type="inferred from homology"/>
<evidence type="ECO:0000256" key="1">
    <source>
        <dbReference type="ARBA" id="ARBA00004496"/>
    </source>
</evidence>
<evidence type="ECO:0000313" key="15">
    <source>
        <dbReference type="Proteomes" id="UP000001064"/>
    </source>
</evidence>
<accession>F1A638</accession>
<dbReference type="GO" id="GO:0036220">
    <property type="term" value="F:ITP diphosphatase activity"/>
    <property type="evidence" value="ECO:0007669"/>
    <property type="project" value="UniProtKB-EC"/>
</dbReference>
<dbReference type="OMA" id="CIFTIAY"/>
<keyword evidence="15" id="KW-1185">Reference proteome</keyword>
<dbReference type="STRING" id="5786.F1A638"/>
<dbReference type="SUPFAM" id="SSF52972">
    <property type="entry name" value="ITPase-like"/>
    <property type="match status" value="1"/>
</dbReference>
<evidence type="ECO:0000256" key="4">
    <source>
        <dbReference type="ARBA" id="ARBA00022723"/>
    </source>
</evidence>
<dbReference type="GO" id="GO:0047429">
    <property type="term" value="F:nucleoside triphosphate diphosphatase activity"/>
    <property type="evidence" value="ECO:0000318"/>
    <property type="project" value="GO_Central"/>
</dbReference>
<evidence type="ECO:0000256" key="12">
    <source>
        <dbReference type="ARBA" id="ARBA00093255"/>
    </source>
</evidence>
<dbReference type="Gene3D" id="3.90.950.10">
    <property type="match status" value="1"/>
</dbReference>
<comment type="catalytic activity">
    <reaction evidence="11">
        <text>ITP + H2O = IMP + diphosphate + H(+)</text>
        <dbReference type="Rhea" id="RHEA:29399"/>
        <dbReference type="ChEBI" id="CHEBI:15377"/>
        <dbReference type="ChEBI" id="CHEBI:15378"/>
        <dbReference type="ChEBI" id="CHEBI:33019"/>
        <dbReference type="ChEBI" id="CHEBI:58053"/>
        <dbReference type="ChEBI" id="CHEBI:61402"/>
        <dbReference type="EC" id="3.6.1.66"/>
    </reaction>
    <physiologicalReaction direction="left-to-right" evidence="11">
        <dbReference type="Rhea" id="RHEA:29400"/>
    </physiologicalReaction>
</comment>
<reference evidence="15" key="1">
    <citation type="journal article" date="2011" name="Genome Biol.">
        <title>Comparative genomics of the social amoebae Dictyostelium discoideum and Dictyostelium purpureum.</title>
        <authorList>
            <consortium name="US DOE Joint Genome Institute (JGI-PGF)"/>
            <person name="Sucgang R."/>
            <person name="Kuo A."/>
            <person name="Tian X."/>
            <person name="Salerno W."/>
            <person name="Parikh A."/>
            <person name="Feasley C.L."/>
            <person name="Dalin E."/>
            <person name="Tu H."/>
            <person name="Huang E."/>
            <person name="Barry K."/>
            <person name="Lindquist E."/>
            <person name="Shapiro H."/>
            <person name="Bruce D."/>
            <person name="Schmutz J."/>
            <person name="Salamov A."/>
            <person name="Fey P."/>
            <person name="Gaudet P."/>
            <person name="Anjard C."/>
            <person name="Babu M.M."/>
            <person name="Basu S."/>
            <person name="Bushmanova Y."/>
            <person name="van der Wel H."/>
            <person name="Katoh-Kurasawa M."/>
            <person name="Dinh C."/>
            <person name="Coutinho P.M."/>
            <person name="Saito T."/>
            <person name="Elias M."/>
            <person name="Schaap P."/>
            <person name="Kay R.R."/>
            <person name="Henrissat B."/>
            <person name="Eichinger L."/>
            <person name="Rivero F."/>
            <person name="Putnam N.H."/>
            <person name="West C.M."/>
            <person name="Loomis W.F."/>
            <person name="Chisholm R.L."/>
            <person name="Shaulsky G."/>
            <person name="Strassmann J.E."/>
            <person name="Queller D.C."/>
            <person name="Kuspa A."/>
            <person name="Grigoriev I.V."/>
        </authorList>
    </citation>
    <scope>NUCLEOTIDE SEQUENCE [LARGE SCALE GENOMIC DNA]</scope>
    <source>
        <strain evidence="15">QSDP1</strain>
    </source>
</reference>
<dbReference type="InParanoid" id="F1A638"/>
<keyword evidence="5" id="KW-0547">Nucleotide-binding</keyword>
<evidence type="ECO:0000256" key="10">
    <source>
        <dbReference type="ARBA" id="ARBA00066468"/>
    </source>
</evidence>
<organism evidence="14 15">
    <name type="scientific">Dictyostelium purpureum</name>
    <name type="common">Slime mold</name>
    <dbReference type="NCBI Taxonomy" id="5786"/>
    <lineage>
        <taxon>Eukaryota</taxon>
        <taxon>Amoebozoa</taxon>
        <taxon>Evosea</taxon>
        <taxon>Eumycetozoa</taxon>
        <taxon>Dictyostelia</taxon>
        <taxon>Dictyosteliales</taxon>
        <taxon>Dictyosteliaceae</taxon>
        <taxon>Dictyostelium</taxon>
    </lineage>
</organism>
<dbReference type="Proteomes" id="UP000001064">
    <property type="component" value="Unassembled WGS sequence"/>
</dbReference>
<dbReference type="GO" id="GO:0005737">
    <property type="term" value="C:cytoplasm"/>
    <property type="evidence" value="ECO:0000318"/>
    <property type="project" value="GO_Central"/>
</dbReference>
<dbReference type="GO" id="GO:0000166">
    <property type="term" value="F:nucleotide binding"/>
    <property type="evidence" value="ECO:0007669"/>
    <property type="project" value="UniProtKB-KW"/>
</dbReference>